<dbReference type="Proteomes" id="UP000298588">
    <property type="component" value="Chromosome"/>
</dbReference>
<dbReference type="EMBL" id="CP039865">
    <property type="protein sequence ID" value="QCK86512.1"/>
    <property type="molecule type" value="Genomic_DNA"/>
</dbReference>
<evidence type="ECO:0000313" key="2">
    <source>
        <dbReference type="Proteomes" id="UP000298588"/>
    </source>
</evidence>
<dbReference type="Pfam" id="PF04365">
    <property type="entry name" value="BrnT_toxin"/>
    <property type="match status" value="1"/>
</dbReference>
<dbReference type="KEGG" id="paqt:E8L99_12475"/>
<gene>
    <name evidence="1" type="ORF">E8L99_12475</name>
</gene>
<dbReference type="AlphaFoldDB" id="A0A4D7QQY1"/>
<evidence type="ECO:0000313" key="1">
    <source>
        <dbReference type="EMBL" id="QCK86512.1"/>
    </source>
</evidence>
<name>A0A4D7QQY1_9HYPH</name>
<dbReference type="Gene3D" id="3.10.450.530">
    <property type="entry name" value="Ribonuclease toxin, BrnT, of type II toxin-antitoxin system"/>
    <property type="match status" value="1"/>
</dbReference>
<dbReference type="InterPro" id="IPR038573">
    <property type="entry name" value="BrnT_sf"/>
</dbReference>
<protein>
    <submittedName>
        <fullName evidence="1">BrnT family toxin</fullName>
    </submittedName>
</protein>
<organism evidence="1 2">
    <name type="scientific">Phreatobacter aquaticus</name>
    <dbReference type="NCBI Taxonomy" id="2570229"/>
    <lineage>
        <taxon>Bacteria</taxon>
        <taxon>Pseudomonadati</taxon>
        <taxon>Pseudomonadota</taxon>
        <taxon>Alphaproteobacteria</taxon>
        <taxon>Hyphomicrobiales</taxon>
        <taxon>Phreatobacteraceae</taxon>
        <taxon>Phreatobacter</taxon>
    </lineage>
</organism>
<sequence length="91" mass="10545">MPFSFDWHDDKAASNLIKHGISFGEARSVFLDPLRIDIDASREEDGELRRKTTGLLAGRLFSVVYTLRDDVHWIISARRANPKEIRTYVQR</sequence>
<proteinExistence type="predicted"/>
<dbReference type="RefSeq" id="WP_137099843.1">
    <property type="nucleotide sequence ID" value="NZ_CP039865.1"/>
</dbReference>
<dbReference type="InterPro" id="IPR007460">
    <property type="entry name" value="BrnT_toxin"/>
</dbReference>
<reference evidence="1 2" key="1">
    <citation type="submission" date="2019-04" db="EMBL/GenBank/DDBJ databases">
        <title>Phreatobacter aquaticus sp. nov.</title>
        <authorList>
            <person name="Choi A."/>
            <person name="Baek K."/>
        </authorList>
    </citation>
    <scope>NUCLEOTIDE SEQUENCE [LARGE SCALE GENOMIC DNA]</scope>
    <source>
        <strain evidence="1 2">NMCR1094</strain>
    </source>
</reference>
<dbReference type="OrthoDB" id="839663at2"/>
<accession>A0A4D7QQY1</accession>
<keyword evidence="2" id="KW-1185">Reference proteome</keyword>